<evidence type="ECO:0000256" key="3">
    <source>
        <dbReference type="ARBA" id="ARBA00022692"/>
    </source>
</evidence>
<evidence type="ECO:0000256" key="2">
    <source>
        <dbReference type="ARBA" id="ARBA00022448"/>
    </source>
</evidence>
<reference evidence="8 9" key="1">
    <citation type="submission" date="2018-10" db="EMBL/GenBank/DDBJ databases">
        <title>Genome sequence of Verticillium nonalfalfae VnAa140.</title>
        <authorList>
            <person name="Stajich J.E."/>
            <person name="Kasson M.T."/>
        </authorList>
    </citation>
    <scope>NUCLEOTIDE SEQUENCE [LARGE SCALE GENOMIC DNA]</scope>
    <source>
        <strain evidence="8 9">VnAa140</strain>
    </source>
</reference>
<name>A0A3M9Y6V1_9PEZI</name>
<dbReference type="EMBL" id="RBVV01000077">
    <property type="protein sequence ID" value="RNJ55476.1"/>
    <property type="molecule type" value="Genomic_DNA"/>
</dbReference>
<dbReference type="GeneID" id="39612213"/>
<feature type="transmembrane region" description="Helical" evidence="6">
    <location>
        <begin position="231"/>
        <end position="252"/>
    </location>
</feature>
<keyword evidence="3 6" id="KW-0812">Transmembrane</keyword>
<dbReference type="GO" id="GO:0016020">
    <property type="term" value="C:membrane"/>
    <property type="evidence" value="ECO:0007669"/>
    <property type="project" value="UniProtKB-SubCell"/>
</dbReference>
<keyword evidence="7" id="KW-0732">Signal</keyword>
<evidence type="ECO:0000256" key="1">
    <source>
        <dbReference type="ARBA" id="ARBA00004141"/>
    </source>
</evidence>
<evidence type="ECO:0000256" key="5">
    <source>
        <dbReference type="ARBA" id="ARBA00023136"/>
    </source>
</evidence>
<feature type="signal peptide" evidence="7">
    <location>
        <begin position="1"/>
        <end position="15"/>
    </location>
</feature>
<feature type="chain" id="PRO_5018084748" description="Choline transporter" evidence="7">
    <location>
        <begin position="16"/>
        <end position="619"/>
    </location>
</feature>
<keyword evidence="5 6" id="KW-0472">Membrane</keyword>
<organism evidence="8 9">
    <name type="scientific">Verticillium nonalfalfae</name>
    <dbReference type="NCBI Taxonomy" id="1051616"/>
    <lineage>
        <taxon>Eukaryota</taxon>
        <taxon>Fungi</taxon>
        <taxon>Dikarya</taxon>
        <taxon>Ascomycota</taxon>
        <taxon>Pezizomycotina</taxon>
        <taxon>Sordariomycetes</taxon>
        <taxon>Hypocreomycetidae</taxon>
        <taxon>Glomerellales</taxon>
        <taxon>Plectosphaerellaceae</taxon>
        <taxon>Verticillium</taxon>
    </lineage>
</organism>
<evidence type="ECO:0000256" key="4">
    <source>
        <dbReference type="ARBA" id="ARBA00022989"/>
    </source>
</evidence>
<dbReference type="AlphaFoldDB" id="A0A3M9Y6V1"/>
<dbReference type="InterPro" id="IPR002293">
    <property type="entry name" value="AA/rel_permease1"/>
</dbReference>
<evidence type="ECO:0008006" key="10">
    <source>
        <dbReference type="Google" id="ProtNLM"/>
    </source>
</evidence>
<dbReference type="PANTHER" id="PTHR45649:SF22">
    <property type="entry name" value="TRANSPORTER, PUTATIVE (EUROFUNG)-RELATED"/>
    <property type="match status" value="1"/>
</dbReference>
<gene>
    <name evidence="8" type="ORF">D7B24_008524</name>
</gene>
<dbReference type="RefSeq" id="XP_028493634.1">
    <property type="nucleotide sequence ID" value="XM_028642611.1"/>
</dbReference>
<dbReference type="Proteomes" id="UP000267145">
    <property type="component" value="Unassembled WGS sequence"/>
</dbReference>
<keyword evidence="9" id="KW-1185">Reference proteome</keyword>
<feature type="transmembrane region" description="Helical" evidence="6">
    <location>
        <begin position="477"/>
        <end position="500"/>
    </location>
</feature>
<accession>A0A3M9Y6V1</accession>
<sequence>MGLAIFGLGLRGSNAFLIAGTHAVVWEGAAASAVSSYMKQSVPGEEEKSIRSVHLYNNITPFEALNMEVDAAGSAKAEGRIARGDVDAQDLAALGHEQLLTRKFSLVSMLAMAFCVLGTWAVFAQNLSAALETGGPVSIFWGLLLVLFCNVCIALSLGEMCSSMPTALGQAYWVSRLWDTPSGRLLSYMCAWTNTFGWWALTASQNAFMTELLLSMKVIFDVDWPWATRGWTLFLVYIGITLFFNGFNLIACRSDKTLPYFNNGVGVGFVALFAVISMALLISVGTKPDLEFQPASFVLGGWTNTTGWSDGVTWFVGLIQSAYGLTAFDAVIHMVEEMPSPRRDAPKAMYLAVICGAASGFIFMLATLFSIQDFDTVLDTPTGFPFIQVLEDALGRTAGTVLVALFIVNGFGQGISVMTSASRLTWGFARDGGLPWGSYFSHVDPTWKVPARALWLQCFIVCLIGVLYTFASTVLEAVLAVSTIALTISYAIPISVLLFVGRDKLPPGDFSLGRLGPVANWVSLVYCAITTVFFFFPSSPNPSATDMNYAIVVFGVMLLVSFLFWVARGRVTYLRTQGSAERDIQARRWEMESYDGLAVAESHALASKSSHVGLAKIRD</sequence>
<feature type="transmembrane region" description="Helical" evidence="6">
    <location>
        <begin position="548"/>
        <end position="567"/>
    </location>
</feature>
<feature type="transmembrane region" description="Helical" evidence="6">
    <location>
        <begin position="348"/>
        <end position="371"/>
    </location>
</feature>
<protein>
    <recommendedName>
        <fullName evidence="10">Choline transporter</fullName>
    </recommendedName>
</protein>
<feature type="transmembrane region" description="Helical" evidence="6">
    <location>
        <begin position="264"/>
        <end position="284"/>
    </location>
</feature>
<dbReference type="PANTHER" id="PTHR45649">
    <property type="entry name" value="AMINO-ACID PERMEASE BAT1"/>
    <property type="match status" value="1"/>
</dbReference>
<proteinExistence type="predicted"/>
<feature type="transmembrane region" description="Helical" evidence="6">
    <location>
        <begin position="312"/>
        <end position="336"/>
    </location>
</feature>
<feature type="transmembrane region" description="Helical" evidence="6">
    <location>
        <begin position="512"/>
        <end position="536"/>
    </location>
</feature>
<keyword evidence="4 6" id="KW-1133">Transmembrane helix</keyword>
<feature type="transmembrane region" description="Helical" evidence="6">
    <location>
        <begin position="393"/>
        <end position="412"/>
    </location>
</feature>
<feature type="transmembrane region" description="Helical" evidence="6">
    <location>
        <begin position="453"/>
        <end position="471"/>
    </location>
</feature>
<dbReference type="Pfam" id="PF13520">
    <property type="entry name" value="AA_permease_2"/>
    <property type="match status" value="1"/>
</dbReference>
<evidence type="ECO:0000256" key="7">
    <source>
        <dbReference type="SAM" id="SignalP"/>
    </source>
</evidence>
<dbReference type="GO" id="GO:0022857">
    <property type="term" value="F:transmembrane transporter activity"/>
    <property type="evidence" value="ECO:0007669"/>
    <property type="project" value="InterPro"/>
</dbReference>
<comment type="subcellular location">
    <subcellularLocation>
        <location evidence="1">Membrane</location>
        <topology evidence="1">Multi-pass membrane protein</topology>
    </subcellularLocation>
</comment>
<evidence type="ECO:0000313" key="9">
    <source>
        <dbReference type="Proteomes" id="UP000267145"/>
    </source>
</evidence>
<keyword evidence="2" id="KW-0813">Transport</keyword>
<feature type="transmembrane region" description="Helical" evidence="6">
    <location>
        <begin position="139"/>
        <end position="158"/>
    </location>
</feature>
<evidence type="ECO:0000313" key="8">
    <source>
        <dbReference type="EMBL" id="RNJ55476.1"/>
    </source>
</evidence>
<evidence type="ECO:0000256" key="6">
    <source>
        <dbReference type="SAM" id="Phobius"/>
    </source>
</evidence>
<comment type="caution">
    <text evidence="8">The sequence shown here is derived from an EMBL/GenBank/DDBJ whole genome shotgun (WGS) entry which is preliminary data.</text>
</comment>
<dbReference type="Gene3D" id="1.20.1740.10">
    <property type="entry name" value="Amino acid/polyamine transporter I"/>
    <property type="match status" value="1"/>
</dbReference>
<feature type="transmembrane region" description="Helical" evidence="6">
    <location>
        <begin position="106"/>
        <end position="127"/>
    </location>
</feature>